<dbReference type="InterPro" id="IPR000270">
    <property type="entry name" value="PB1_dom"/>
</dbReference>
<evidence type="ECO:0000259" key="6">
    <source>
        <dbReference type="PROSITE" id="PS51745"/>
    </source>
</evidence>
<dbReference type="InterPro" id="IPR003035">
    <property type="entry name" value="RWP-RK_dom"/>
</dbReference>
<dbReference type="Pfam" id="PF02042">
    <property type="entry name" value="RWP-RK"/>
    <property type="match status" value="1"/>
</dbReference>
<dbReference type="Gene3D" id="3.10.20.90">
    <property type="entry name" value="Phosphatidylinositol 3-kinase Catalytic Subunit, Chain A, domain 1"/>
    <property type="match status" value="1"/>
</dbReference>
<dbReference type="PROSITE" id="PS51745">
    <property type="entry name" value="PB1"/>
    <property type="match status" value="1"/>
</dbReference>
<evidence type="ECO:0000256" key="2">
    <source>
        <dbReference type="ARBA" id="ARBA00023125"/>
    </source>
</evidence>
<reference evidence="7 8" key="1">
    <citation type="submission" date="2019-09" db="EMBL/GenBank/DDBJ databases">
        <title>A chromosome-level genome assembly of the Chinese tupelo Nyssa sinensis.</title>
        <authorList>
            <person name="Yang X."/>
            <person name="Kang M."/>
            <person name="Yang Y."/>
            <person name="Xiong H."/>
            <person name="Wang M."/>
            <person name="Zhang Z."/>
            <person name="Wang Z."/>
            <person name="Wu H."/>
            <person name="Ma T."/>
            <person name="Liu J."/>
            <person name="Xi Z."/>
        </authorList>
    </citation>
    <scope>NUCLEOTIDE SEQUENCE [LARGE SCALE GENOMIC DNA]</scope>
    <source>
        <strain evidence="7">J267</strain>
        <tissue evidence="7">Leaf</tissue>
    </source>
</reference>
<protein>
    <recommendedName>
        <fullName evidence="9">RWP-RK domain-containing protein</fullName>
    </recommendedName>
</protein>
<sequence length="182" mass="20396">MDSAVPYSGKEGTTTTLKKTIPLEDTKNNLQKSLEDAALSLGVSRSTLKRICREYGIQRWPLNKRKKVNGPECSNLTLRQAVATVDHTLPNVTRRQDVRTVSIKASFGDDLMKFELSSTSGMVKLKEEIAKRLMITSFKIKYRDEVGDLVLVTCDADLRLCMDISKRLGTTTVEMLVQPKTN</sequence>
<proteinExistence type="predicted"/>
<keyword evidence="1" id="KW-0805">Transcription regulation</keyword>
<dbReference type="PANTHER" id="PTHR32002:SF77">
    <property type="entry name" value="PROTEIN NLP6-LIKE ISOFORM X1"/>
    <property type="match status" value="1"/>
</dbReference>
<evidence type="ECO:0000313" key="8">
    <source>
        <dbReference type="Proteomes" id="UP000325577"/>
    </source>
</evidence>
<dbReference type="InterPro" id="IPR045012">
    <property type="entry name" value="NLP"/>
</dbReference>
<evidence type="ECO:0000256" key="3">
    <source>
        <dbReference type="ARBA" id="ARBA00023163"/>
    </source>
</evidence>
<dbReference type="EMBL" id="CM018049">
    <property type="protein sequence ID" value="KAA8519369.1"/>
    <property type="molecule type" value="Genomic_DNA"/>
</dbReference>
<feature type="domain" description="PB1" evidence="6">
    <location>
        <begin position="100"/>
        <end position="180"/>
    </location>
</feature>
<feature type="domain" description="RWP-RK" evidence="5">
    <location>
        <begin position="3"/>
        <end position="91"/>
    </location>
</feature>
<dbReference type="PROSITE" id="PS51519">
    <property type="entry name" value="RWP_RK"/>
    <property type="match status" value="1"/>
</dbReference>
<keyword evidence="8" id="KW-1185">Reference proteome</keyword>
<name>A0A5J4ZN32_9ASTE</name>
<evidence type="ECO:0000256" key="1">
    <source>
        <dbReference type="ARBA" id="ARBA00023015"/>
    </source>
</evidence>
<keyword evidence="2" id="KW-0238">DNA-binding</keyword>
<organism evidence="7 8">
    <name type="scientific">Nyssa sinensis</name>
    <dbReference type="NCBI Taxonomy" id="561372"/>
    <lineage>
        <taxon>Eukaryota</taxon>
        <taxon>Viridiplantae</taxon>
        <taxon>Streptophyta</taxon>
        <taxon>Embryophyta</taxon>
        <taxon>Tracheophyta</taxon>
        <taxon>Spermatophyta</taxon>
        <taxon>Magnoliopsida</taxon>
        <taxon>eudicotyledons</taxon>
        <taxon>Gunneridae</taxon>
        <taxon>Pentapetalae</taxon>
        <taxon>asterids</taxon>
        <taxon>Cornales</taxon>
        <taxon>Nyssaceae</taxon>
        <taxon>Nyssa</taxon>
    </lineage>
</organism>
<dbReference type="OrthoDB" id="1747617at2759"/>
<keyword evidence="4" id="KW-0539">Nucleus</keyword>
<evidence type="ECO:0000256" key="4">
    <source>
        <dbReference type="ARBA" id="ARBA00023242"/>
    </source>
</evidence>
<evidence type="ECO:0000259" key="5">
    <source>
        <dbReference type="PROSITE" id="PS51519"/>
    </source>
</evidence>
<dbReference type="AlphaFoldDB" id="A0A5J4ZN32"/>
<dbReference type="PANTHER" id="PTHR32002">
    <property type="entry name" value="PROTEIN NLP8"/>
    <property type="match status" value="1"/>
</dbReference>
<dbReference type="GO" id="GO:0003700">
    <property type="term" value="F:DNA-binding transcription factor activity"/>
    <property type="evidence" value="ECO:0007669"/>
    <property type="project" value="InterPro"/>
</dbReference>
<dbReference type="Pfam" id="PF00564">
    <property type="entry name" value="PB1"/>
    <property type="match status" value="1"/>
</dbReference>
<dbReference type="SUPFAM" id="SSF54277">
    <property type="entry name" value="CAD &amp; PB1 domains"/>
    <property type="match status" value="1"/>
</dbReference>
<dbReference type="SMART" id="SM00666">
    <property type="entry name" value="PB1"/>
    <property type="match status" value="1"/>
</dbReference>
<dbReference type="InterPro" id="IPR053793">
    <property type="entry name" value="PB1-like"/>
</dbReference>
<gene>
    <name evidence="7" type="ORF">F0562_013625</name>
</gene>
<keyword evidence="3" id="KW-0804">Transcription</keyword>
<dbReference type="GO" id="GO:0003677">
    <property type="term" value="F:DNA binding"/>
    <property type="evidence" value="ECO:0007669"/>
    <property type="project" value="UniProtKB-KW"/>
</dbReference>
<evidence type="ECO:0008006" key="9">
    <source>
        <dbReference type="Google" id="ProtNLM"/>
    </source>
</evidence>
<evidence type="ECO:0000313" key="7">
    <source>
        <dbReference type="EMBL" id="KAA8519369.1"/>
    </source>
</evidence>
<dbReference type="Proteomes" id="UP000325577">
    <property type="component" value="Linkage Group LG6"/>
</dbReference>
<accession>A0A5J4ZN32</accession>